<evidence type="ECO:0000256" key="2">
    <source>
        <dbReference type="ARBA" id="ARBA00022448"/>
    </source>
</evidence>
<dbReference type="AlphaFoldDB" id="A0A1D7QRY3"/>
<dbReference type="GO" id="GO:0055085">
    <property type="term" value="P:transmembrane transport"/>
    <property type="evidence" value="ECO:0007669"/>
    <property type="project" value="InterPro"/>
</dbReference>
<evidence type="ECO:0000256" key="1">
    <source>
        <dbReference type="ARBA" id="ARBA00004141"/>
    </source>
</evidence>
<feature type="transmembrane region" description="Helical" evidence="7">
    <location>
        <begin position="283"/>
        <end position="302"/>
    </location>
</feature>
<dbReference type="Pfam" id="PF03547">
    <property type="entry name" value="Mem_trans"/>
    <property type="match status" value="1"/>
</dbReference>
<keyword evidence="5 7" id="KW-1133">Transmembrane helix</keyword>
<dbReference type="GO" id="GO:0016020">
    <property type="term" value="C:membrane"/>
    <property type="evidence" value="ECO:0007669"/>
    <property type="project" value="UniProtKB-SubCell"/>
</dbReference>
<protein>
    <submittedName>
        <fullName evidence="8">Transporter</fullName>
    </submittedName>
</protein>
<sequence length="303" mass="33701">MWAIHEQFLVSLVIIAIGYVVKRTGLITKREGQTLSKLILNITLPALIIVTFAEVTFEGHLLWLALIALLYGVALLFFTRMVFKKEAQPDQGVFVISLLGFNIGLFAYPFVETIWGAEGLKHMAFFDMGNAVLIFGLAYIAAVLYAPGEKQVDVRFIVVKLLTFFPLIAYVLALMISLFEIRLPDFGLEILTTVASANAILVLLLLGIYLEFHLDRSLWTSFMKVIVIKYGAGLTVGLVLFFLLPFDDLYRATILLGLVLPTGMAVLPYAVQNKLNDSLAGGIVNLTNMVSFLLMWVIFLLLT</sequence>
<proteinExistence type="predicted"/>
<feature type="transmembrane region" description="Helical" evidence="7">
    <location>
        <begin position="222"/>
        <end position="243"/>
    </location>
</feature>
<keyword evidence="9" id="KW-1185">Reference proteome</keyword>
<dbReference type="STRING" id="632773.BBEV_0382"/>
<feature type="transmembrane region" description="Helical" evidence="7">
    <location>
        <begin position="91"/>
        <end position="111"/>
    </location>
</feature>
<evidence type="ECO:0000256" key="3">
    <source>
        <dbReference type="ARBA" id="ARBA00022475"/>
    </source>
</evidence>
<comment type="subcellular location">
    <subcellularLocation>
        <location evidence="1">Membrane</location>
        <topology evidence="1">Multi-pass membrane protein</topology>
    </subcellularLocation>
</comment>
<dbReference type="PANTHER" id="PTHR36838">
    <property type="entry name" value="AUXIN EFFLUX CARRIER FAMILY PROTEIN"/>
    <property type="match status" value="1"/>
</dbReference>
<accession>A0A1D7QRY3</accession>
<evidence type="ECO:0000313" key="8">
    <source>
        <dbReference type="EMBL" id="AOM81776.1"/>
    </source>
</evidence>
<dbReference type="InterPro" id="IPR004776">
    <property type="entry name" value="Mem_transp_PIN-like"/>
</dbReference>
<dbReference type="RefSeq" id="WP_069363915.1">
    <property type="nucleotide sequence ID" value="NZ_CP012502.1"/>
</dbReference>
<feature type="transmembrane region" description="Helical" evidence="7">
    <location>
        <begin position="6"/>
        <end position="26"/>
    </location>
</feature>
<gene>
    <name evidence="8" type="ORF">BBEV_0382</name>
</gene>
<reference evidence="8 9" key="1">
    <citation type="submission" date="2015-08" db="EMBL/GenBank/DDBJ databases">
        <title>The complete genome sequence of Bacillus beveridgei MLTeJB.</title>
        <authorList>
            <person name="Hanson T.E."/>
            <person name="Mesa C."/>
            <person name="Basesman S.M."/>
            <person name="Oremland R.S."/>
        </authorList>
    </citation>
    <scope>NUCLEOTIDE SEQUENCE [LARGE SCALE GENOMIC DNA]</scope>
    <source>
        <strain evidence="8 9">MLTeJB</strain>
    </source>
</reference>
<name>A0A1D7QRY3_9BACI</name>
<feature type="transmembrane region" description="Helical" evidence="7">
    <location>
        <begin position="61"/>
        <end position="79"/>
    </location>
</feature>
<dbReference type="PANTHER" id="PTHR36838:SF3">
    <property type="entry name" value="TRANSPORTER AUXIN EFFLUX CARRIER EC FAMILY"/>
    <property type="match status" value="1"/>
</dbReference>
<feature type="transmembrane region" description="Helical" evidence="7">
    <location>
        <begin position="157"/>
        <end position="178"/>
    </location>
</feature>
<feature type="transmembrane region" description="Helical" evidence="7">
    <location>
        <begin position="38"/>
        <end position="55"/>
    </location>
</feature>
<keyword evidence="3" id="KW-1003">Cell membrane</keyword>
<feature type="transmembrane region" description="Helical" evidence="7">
    <location>
        <begin position="123"/>
        <end position="145"/>
    </location>
</feature>
<keyword evidence="6 7" id="KW-0472">Membrane</keyword>
<evidence type="ECO:0000256" key="7">
    <source>
        <dbReference type="SAM" id="Phobius"/>
    </source>
</evidence>
<keyword evidence="4 7" id="KW-0812">Transmembrane</keyword>
<dbReference type="EMBL" id="CP012502">
    <property type="protein sequence ID" value="AOM81776.1"/>
    <property type="molecule type" value="Genomic_DNA"/>
</dbReference>
<feature type="transmembrane region" description="Helical" evidence="7">
    <location>
        <begin position="249"/>
        <end position="271"/>
    </location>
</feature>
<evidence type="ECO:0000256" key="5">
    <source>
        <dbReference type="ARBA" id="ARBA00022989"/>
    </source>
</evidence>
<evidence type="ECO:0000256" key="6">
    <source>
        <dbReference type="ARBA" id="ARBA00023136"/>
    </source>
</evidence>
<organism evidence="8 9">
    <name type="scientific">Salisediminibacterium beveridgei</name>
    <dbReference type="NCBI Taxonomy" id="632773"/>
    <lineage>
        <taxon>Bacteria</taxon>
        <taxon>Bacillati</taxon>
        <taxon>Bacillota</taxon>
        <taxon>Bacilli</taxon>
        <taxon>Bacillales</taxon>
        <taxon>Bacillaceae</taxon>
        <taxon>Salisediminibacterium</taxon>
    </lineage>
</organism>
<dbReference type="KEGG" id="bbev:BBEV_0382"/>
<dbReference type="Proteomes" id="UP000094463">
    <property type="component" value="Chromosome"/>
</dbReference>
<evidence type="ECO:0000256" key="4">
    <source>
        <dbReference type="ARBA" id="ARBA00022692"/>
    </source>
</evidence>
<evidence type="ECO:0000313" key="9">
    <source>
        <dbReference type="Proteomes" id="UP000094463"/>
    </source>
</evidence>
<feature type="transmembrane region" description="Helical" evidence="7">
    <location>
        <begin position="190"/>
        <end position="210"/>
    </location>
</feature>
<keyword evidence="2" id="KW-0813">Transport</keyword>